<dbReference type="SUPFAM" id="SSF53686">
    <property type="entry name" value="Tryptophan synthase beta subunit-like PLP-dependent enzymes"/>
    <property type="match status" value="1"/>
</dbReference>
<name>A0ABU5SL10_9BACT</name>
<reference evidence="4 5" key="1">
    <citation type="submission" date="2023-12" db="EMBL/GenBank/DDBJ databases">
        <title>Novel species of the genus Arcicella isolated from rivers.</title>
        <authorList>
            <person name="Lu H."/>
        </authorList>
    </citation>
    <scope>NUCLEOTIDE SEQUENCE [LARGE SCALE GENOMIC DNA]</scope>
    <source>
        <strain evidence="4 5">DC25W</strain>
    </source>
</reference>
<sequence>MHSSTQINPLKKDLQEKFNHLWHLVGNTPMLEIFYSYKNSIRSLYVKCEQYNLTGSIKDRMALYILQKSYQEGKISPNDLIVEATSGSTGISFSAIGRTLGHPVQIIMPDWLSKERMDIIASLGAKITLISKEEGGFLGSIRLSEQMAAMNTNIFLPRQFANDYNADAHQVTTGKEIWLQLQNIDITPDAFVAGVGTGGTVMGVGRYLKSRNPAICVHPLEPEESPTLTAGKKIGTHRIQGISDEFIPEIIKFDELEKPVQASDGDSIIVAQKLAHQLGLAVGISSGANLIGAIKLQEKMGADARIVTILCDDNKKYLSTDLMKEENPKEGYLATEIDFINYRPISRLSILSPRII</sequence>
<comment type="caution">
    <text evidence="4">The sequence shown here is derived from an EMBL/GenBank/DDBJ whole genome shotgun (WGS) entry which is preliminary data.</text>
</comment>
<organism evidence="4 5">
    <name type="scientific">Arcicella lustrica</name>
    <dbReference type="NCBI Taxonomy" id="2984196"/>
    <lineage>
        <taxon>Bacteria</taxon>
        <taxon>Pseudomonadati</taxon>
        <taxon>Bacteroidota</taxon>
        <taxon>Cytophagia</taxon>
        <taxon>Cytophagales</taxon>
        <taxon>Flectobacillaceae</taxon>
        <taxon>Arcicella</taxon>
    </lineage>
</organism>
<evidence type="ECO:0000313" key="4">
    <source>
        <dbReference type="EMBL" id="MEA5427659.1"/>
    </source>
</evidence>
<dbReference type="InterPro" id="IPR050214">
    <property type="entry name" value="Cys_Synth/Cystath_Beta-Synth"/>
</dbReference>
<dbReference type="CDD" id="cd01561">
    <property type="entry name" value="CBS_like"/>
    <property type="match status" value="1"/>
</dbReference>
<dbReference type="InterPro" id="IPR001926">
    <property type="entry name" value="TrpB-like_PALP"/>
</dbReference>
<dbReference type="PANTHER" id="PTHR10314">
    <property type="entry name" value="CYSTATHIONINE BETA-SYNTHASE"/>
    <property type="match status" value="1"/>
</dbReference>
<evidence type="ECO:0000259" key="3">
    <source>
        <dbReference type="Pfam" id="PF00291"/>
    </source>
</evidence>
<keyword evidence="2" id="KW-0663">Pyridoxal phosphate</keyword>
<evidence type="ECO:0000256" key="2">
    <source>
        <dbReference type="ARBA" id="ARBA00022898"/>
    </source>
</evidence>
<dbReference type="RefSeq" id="WP_323259265.1">
    <property type="nucleotide sequence ID" value="NZ_JAYGIM010000010.1"/>
</dbReference>
<feature type="domain" description="Tryptophan synthase beta chain-like PALP" evidence="3">
    <location>
        <begin position="23"/>
        <end position="312"/>
    </location>
</feature>
<dbReference type="GO" id="GO:0016740">
    <property type="term" value="F:transferase activity"/>
    <property type="evidence" value="ECO:0007669"/>
    <property type="project" value="UniProtKB-KW"/>
</dbReference>
<protein>
    <submittedName>
        <fullName evidence="4">Cysteine synthase family protein</fullName>
        <ecNumber evidence="4">2.5.1.-</ecNumber>
    </submittedName>
</protein>
<gene>
    <name evidence="4" type="ORF">VB798_13805</name>
</gene>
<dbReference type="Gene3D" id="3.40.50.1100">
    <property type="match status" value="2"/>
</dbReference>
<dbReference type="Pfam" id="PF00291">
    <property type="entry name" value="PALP"/>
    <property type="match status" value="1"/>
</dbReference>
<dbReference type="Proteomes" id="UP001302222">
    <property type="component" value="Unassembled WGS sequence"/>
</dbReference>
<dbReference type="InterPro" id="IPR036052">
    <property type="entry name" value="TrpB-like_PALP_sf"/>
</dbReference>
<comment type="cofactor">
    <cofactor evidence="1">
        <name>pyridoxal 5'-phosphate</name>
        <dbReference type="ChEBI" id="CHEBI:597326"/>
    </cofactor>
</comment>
<proteinExistence type="predicted"/>
<evidence type="ECO:0000313" key="5">
    <source>
        <dbReference type="Proteomes" id="UP001302222"/>
    </source>
</evidence>
<evidence type="ECO:0000256" key="1">
    <source>
        <dbReference type="ARBA" id="ARBA00001933"/>
    </source>
</evidence>
<accession>A0ABU5SL10</accession>
<keyword evidence="5" id="KW-1185">Reference proteome</keyword>
<keyword evidence="4" id="KW-0808">Transferase</keyword>
<dbReference type="EMBL" id="JAYGIM010000010">
    <property type="protein sequence ID" value="MEA5427659.1"/>
    <property type="molecule type" value="Genomic_DNA"/>
</dbReference>
<dbReference type="EC" id="2.5.1.-" evidence="4"/>